<dbReference type="EMBL" id="GBRH01178229">
    <property type="protein sequence ID" value="JAE19667.1"/>
    <property type="molecule type" value="Transcribed_RNA"/>
</dbReference>
<sequence length="34" mass="3858">MPNSITKSPHASLICERIINLFTVEINEKMQIDA</sequence>
<accession>A0A0A9G5A5</accession>
<name>A0A0A9G5A5_ARUDO</name>
<dbReference type="AlphaFoldDB" id="A0A0A9G5A5"/>
<reference evidence="1" key="1">
    <citation type="submission" date="2014-09" db="EMBL/GenBank/DDBJ databases">
        <authorList>
            <person name="Magalhaes I.L.F."/>
            <person name="Oliveira U."/>
            <person name="Santos F.R."/>
            <person name="Vidigal T.H.D.A."/>
            <person name="Brescovit A.D."/>
            <person name="Santos A.J."/>
        </authorList>
    </citation>
    <scope>NUCLEOTIDE SEQUENCE</scope>
    <source>
        <tissue evidence="1">Shoot tissue taken approximately 20 cm above the soil surface</tissue>
    </source>
</reference>
<evidence type="ECO:0000313" key="1">
    <source>
        <dbReference type="EMBL" id="JAE19667.1"/>
    </source>
</evidence>
<organism evidence="1">
    <name type="scientific">Arundo donax</name>
    <name type="common">Giant reed</name>
    <name type="synonym">Donax arundinaceus</name>
    <dbReference type="NCBI Taxonomy" id="35708"/>
    <lineage>
        <taxon>Eukaryota</taxon>
        <taxon>Viridiplantae</taxon>
        <taxon>Streptophyta</taxon>
        <taxon>Embryophyta</taxon>
        <taxon>Tracheophyta</taxon>
        <taxon>Spermatophyta</taxon>
        <taxon>Magnoliopsida</taxon>
        <taxon>Liliopsida</taxon>
        <taxon>Poales</taxon>
        <taxon>Poaceae</taxon>
        <taxon>PACMAD clade</taxon>
        <taxon>Arundinoideae</taxon>
        <taxon>Arundineae</taxon>
        <taxon>Arundo</taxon>
    </lineage>
</organism>
<reference evidence="1" key="2">
    <citation type="journal article" date="2015" name="Data Brief">
        <title>Shoot transcriptome of the giant reed, Arundo donax.</title>
        <authorList>
            <person name="Barrero R.A."/>
            <person name="Guerrero F.D."/>
            <person name="Moolhuijzen P."/>
            <person name="Goolsby J.A."/>
            <person name="Tidwell J."/>
            <person name="Bellgard S.E."/>
            <person name="Bellgard M.I."/>
        </authorList>
    </citation>
    <scope>NUCLEOTIDE SEQUENCE</scope>
    <source>
        <tissue evidence="1">Shoot tissue taken approximately 20 cm above the soil surface</tissue>
    </source>
</reference>
<proteinExistence type="predicted"/>
<protein>
    <submittedName>
        <fullName evidence="1">Uncharacterized protein</fullName>
    </submittedName>
</protein>